<sequence>MIAIKIRFQAIQLKIKTRTILLLLGFLLYSFQPLFASDTNMLGYWISSLSEKSDKPNTWIAFRQDIILPAKPSQAIAMIATDTKYWLWINGQLILFEGGLKRGPNPQDTYYDKVDLAPYLKKGNNQIAILVWHLGKDGFSHLNSGRAGLFFSMQADKVTFYSDNKWVCRIHPAYSTTDEPSPNFRLPESNIRFDARNDMGSWQTMSLNSLPDFKAAQQIGRPGDAPWNGLVERPIPQWKDFGIKKLSFKRHHGNGIDTIFAPLPYNMQMTPIIIVKDNTGGHRIGISTDHSVAGGTNNLRAEYITTKGYQEYESYGWLNGEKILLTVASDIEVIAIKYRQTGYNTEPVGSFTCSDEFYNLFWKKALRTLYVNMRDNYFDCPDRERAQWWADAVLLMGESFYTYSTSTHALMRKAIHELAAWQRTEGELFSPIPGNFNKELPDQMLTSIGYYGFWNYYLNTGDRKTIEEVYPAVKKYLSLWKTDDTGLTVLRQGDWLWGDWGDNKDIRLIIAGWHYLALDGAAKMADLLDKDIDATGYRLIMGQVKAGYNKCWNGYAYRHSSYQGKTDDRVQAIAVISGIADLSKYPSILAILKTQFHASPYMEKYVMEALFVMGQGKYALQRTKERFSEMVKNPDYTTLFEGWGIGERGFGGGTTNHAWSGGAQIVIAQCVFGVKPLQAAYKTFLVEPNPATFTSGSLTVPTVKGMISVSFEKEISEFQLKLTVPTGTTAIVRLGKDVKVYVNKKLLTERQLCVEKQWQKASFTTFKLFAGEYFITTKKGV</sequence>
<evidence type="ECO:0000313" key="3">
    <source>
        <dbReference type="EMBL" id="MDJ1486167.1"/>
    </source>
</evidence>
<name>A0AAE3UBW1_9BACT</name>
<dbReference type="Gene3D" id="2.60.120.260">
    <property type="entry name" value="Galactose-binding domain-like"/>
    <property type="match status" value="1"/>
</dbReference>
<comment type="caution">
    <text evidence="3">The sequence shown here is derived from an EMBL/GenBank/DDBJ whole genome shotgun (WGS) entry which is preliminary data.</text>
</comment>
<evidence type="ECO:0000313" key="4">
    <source>
        <dbReference type="Proteomes" id="UP001241110"/>
    </source>
</evidence>
<dbReference type="InterPro" id="IPR035396">
    <property type="entry name" value="Bac_rhamnosid6H"/>
</dbReference>
<dbReference type="Pfam" id="PF17390">
    <property type="entry name" value="Bac_rhamnosid_C"/>
    <property type="match status" value="1"/>
</dbReference>
<dbReference type="Gene3D" id="2.60.420.10">
    <property type="entry name" value="Maltose phosphorylase, domain 3"/>
    <property type="match status" value="1"/>
</dbReference>
<feature type="domain" description="Alpha-L-rhamnosidase C-terminal" evidence="2">
    <location>
        <begin position="673"/>
        <end position="744"/>
    </location>
</feature>
<dbReference type="Pfam" id="PF17389">
    <property type="entry name" value="Bac_rhamnosid6H"/>
    <property type="match status" value="1"/>
</dbReference>
<dbReference type="Proteomes" id="UP001241110">
    <property type="component" value="Unassembled WGS sequence"/>
</dbReference>
<dbReference type="InterPro" id="IPR035398">
    <property type="entry name" value="Bac_rhamnosid_C"/>
</dbReference>
<proteinExistence type="predicted"/>
<dbReference type="AlphaFoldDB" id="A0AAE3UBW1"/>
<dbReference type="GO" id="GO:0005975">
    <property type="term" value="P:carbohydrate metabolic process"/>
    <property type="evidence" value="ECO:0007669"/>
    <property type="project" value="InterPro"/>
</dbReference>
<reference evidence="3" key="1">
    <citation type="submission" date="2023-05" db="EMBL/GenBank/DDBJ databases">
        <authorList>
            <person name="Zhang X."/>
        </authorList>
    </citation>
    <scope>NUCLEOTIDE SEQUENCE</scope>
    <source>
        <strain evidence="3">YF14B1</strain>
    </source>
</reference>
<protein>
    <submittedName>
        <fullName evidence="3">Alpha-L-rhamnosidase C-terminal domain-containing protein</fullName>
    </submittedName>
</protein>
<dbReference type="EMBL" id="JASJOS010000029">
    <property type="protein sequence ID" value="MDJ1486167.1"/>
    <property type="molecule type" value="Genomic_DNA"/>
</dbReference>
<dbReference type="InterPro" id="IPR008979">
    <property type="entry name" value="Galactose-bd-like_sf"/>
</dbReference>
<dbReference type="InterPro" id="IPR008928">
    <property type="entry name" value="6-hairpin_glycosidase_sf"/>
</dbReference>
<evidence type="ECO:0000259" key="1">
    <source>
        <dbReference type="Pfam" id="PF17389"/>
    </source>
</evidence>
<gene>
    <name evidence="3" type="ORF">QNI16_37135</name>
</gene>
<dbReference type="InterPro" id="IPR012341">
    <property type="entry name" value="6hp_glycosidase-like_sf"/>
</dbReference>
<dbReference type="SUPFAM" id="SSF48208">
    <property type="entry name" value="Six-hairpin glycosidases"/>
    <property type="match status" value="1"/>
</dbReference>
<dbReference type="PANTHER" id="PTHR34987">
    <property type="entry name" value="C, PUTATIVE (AFU_ORTHOLOGUE AFUA_3G02880)-RELATED"/>
    <property type="match status" value="1"/>
</dbReference>
<dbReference type="PANTHER" id="PTHR34987:SF2">
    <property type="entry name" value="B, PUTATIVE (AFU_ORTHOLOGUE AFUA_7G05040)-RELATED"/>
    <property type="match status" value="1"/>
</dbReference>
<dbReference type="Gene3D" id="1.50.10.10">
    <property type="match status" value="1"/>
</dbReference>
<evidence type="ECO:0000259" key="2">
    <source>
        <dbReference type="Pfam" id="PF17390"/>
    </source>
</evidence>
<dbReference type="SUPFAM" id="SSF49785">
    <property type="entry name" value="Galactose-binding domain-like"/>
    <property type="match status" value="1"/>
</dbReference>
<organism evidence="3 4">
    <name type="scientific">Xanthocytophaga flava</name>
    <dbReference type="NCBI Taxonomy" id="3048013"/>
    <lineage>
        <taxon>Bacteria</taxon>
        <taxon>Pseudomonadati</taxon>
        <taxon>Bacteroidota</taxon>
        <taxon>Cytophagia</taxon>
        <taxon>Cytophagales</taxon>
        <taxon>Rhodocytophagaceae</taxon>
        <taxon>Xanthocytophaga</taxon>
    </lineage>
</organism>
<feature type="domain" description="Alpha-L-rhamnosidase six-hairpin glycosidase" evidence="1">
    <location>
        <begin position="348"/>
        <end position="580"/>
    </location>
</feature>
<accession>A0AAE3UBW1</accession>